<evidence type="ECO:0000313" key="4">
    <source>
        <dbReference type="Proteomes" id="UP000321379"/>
    </source>
</evidence>
<dbReference type="GO" id="GO:0016491">
    <property type="term" value="F:oxidoreductase activity"/>
    <property type="evidence" value="ECO:0007669"/>
    <property type="project" value="UniProtKB-KW"/>
</dbReference>
<proteinExistence type="inferred from homology"/>
<reference evidence="3 4" key="1">
    <citation type="submission" date="2019-08" db="EMBL/GenBank/DDBJ databases">
        <title>Bacterial whole genome sequence for Glaciihabitans sp. CHu50b-6-2.</title>
        <authorList>
            <person name="Jin L."/>
        </authorList>
    </citation>
    <scope>NUCLEOTIDE SEQUENCE [LARGE SCALE GENOMIC DNA]</scope>
    <source>
        <strain evidence="3 4">CHu50b-6-2</strain>
    </source>
</reference>
<dbReference type="PRINTS" id="PR00081">
    <property type="entry name" value="GDHRDH"/>
</dbReference>
<gene>
    <name evidence="3" type="ORF">FVP33_17895</name>
</gene>
<evidence type="ECO:0000313" key="3">
    <source>
        <dbReference type="EMBL" id="TXN28341.1"/>
    </source>
</evidence>
<dbReference type="InterPro" id="IPR036291">
    <property type="entry name" value="NAD(P)-bd_dom_sf"/>
</dbReference>
<dbReference type="InterPro" id="IPR002347">
    <property type="entry name" value="SDR_fam"/>
</dbReference>
<evidence type="ECO:0000256" key="1">
    <source>
        <dbReference type="ARBA" id="ARBA00006484"/>
    </source>
</evidence>
<protein>
    <submittedName>
        <fullName evidence="3">SDR family oxidoreductase</fullName>
    </submittedName>
</protein>
<dbReference type="SUPFAM" id="SSF51735">
    <property type="entry name" value="NAD(P)-binding Rossmann-fold domains"/>
    <property type="match status" value="1"/>
</dbReference>
<dbReference type="FunFam" id="3.40.50.720:FF:000084">
    <property type="entry name" value="Short-chain dehydrogenase reductase"/>
    <property type="match status" value="1"/>
</dbReference>
<evidence type="ECO:0000256" key="2">
    <source>
        <dbReference type="ARBA" id="ARBA00023002"/>
    </source>
</evidence>
<dbReference type="EMBL" id="VRMG01000015">
    <property type="protein sequence ID" value="TXN28341.1"/>
    <property type="molecule type" value="Genomic_DNA"/>
</dbReference>
<sequence length="261" mass="27409">MTAAQVTELFSLEGMVAVVTGATRRIGLATAEAFASAGATTILTGLEHEDPERVAARIADEHGLAVEGRTLDVTDHRALEDLVDFVIRAHGRLDVVFCNAGVALDSSPHTGGTEDQLEVMFDVHVRSVIAMANLTLPVIARGGGGTFLIMSSIAGVRGNRILGQYGITKAANAQLARNLAVQWGDRNIRVNSIAPGVIDTDLARTITSDSELADARLAKTPLRRFGEPFHIAGTALWLASPAGSFVSGQNIMVDGGTVISD</sequence>
<dbReference type="AlphaFoldDB" id="A0A5C8UJC7"/>
<dbReference type="PANTHER" id="PTHR43943">
    <property type="entry name" value="DEHYDROGENASE/REDUCTASE (SDR FAMILY) MEMBER 4"/>
    <property type="match status" value="1"/>
</dbReference>
<comment type="similarity">
    <text evidence="1">Belongs to the short-chain dehydrogenases/reductases (SDR) family.</text>
</comment>
<organism evidence="3 4">
    <name type="scientific">Lacisediminihabitans profunda</name>
    <dbReference type="NCBI Taxonomy" id="2594790"/>
    <lineage>
        <taxon>Bacteria</taxon>
        <taxon>Bacillati</taxon>
        <taxon>Actinomycetota</taxon>
        <taxon>Actinomycetes</taxon>
        <taxon>Micrococcales</taxon>
        <taxon>Microbacteriaceae</taxon>
        <taxon>Lacisediminihabitans</taxon>
    </lineage>
</organism>
<accession>A0A5C8UJC7</accession>
<dbReference type="CDD" id="cd05233">
    <property type="entry name" value="SDR_c"/>
    <property type="match status" value="1"/>
</dbReference>
<dbReference type="Proteomes" id="UP000321379">
    <property type="component" value="Unassembled WGS sequence"/>
</dbReference>
<comment type="caution">
    <text evidence="3">The sequence shown here is derived from an EMBL/GenBank/DDBJ whole genome shotgun (WGS) entry which is preliminary data.</text>
</comment>
<dbReference type="RefSeq" id="WP_147785055.1">
    <property type="nucleotide sequence ID" value="NZ_VRMG01000015.1"/>
</dbReference>
<name>A0A5C8UJC7_9MICO</name>
<dbReference type="PANTHER" id="PTHR43943:SF2">
    <property type="entry name" value="DEHYDROGENASE_REDUCTASE 4"/>
    <property type="match status" value="1"/>
</dbReference>
<keyword evidence="2" id="KW-0560">Oxidoreductase</keyword>
<dbReference type="Gene3D" id="3.40.50.720">
    <property type="entry name" value="NAD(P)-binding Rossmann-like Domain"/>
    <property type="match status" value="1"/>
</dbReference>
<keyword evidence="4" id="KW-1185">Reference proteome</keyword>
<dbReference type="Pfam" id="PF13561">
    <property type="entry name" value="adh_short_C2"/>
    <property type="match status" value="1"/>
</dbReference>